<evidence type="ECO:0000313" key="2">
    <source>
        <dbReference type="EMBL" id="MQY07242.1"/>
    </source>
</evidence>
<accession>A0A7K0C293</accession>
<reference evidence="2 3" key="1">
    <citation type="submission" date="2019-10" db="EMBL/GenBank/DDBJ databases">
        <title>Actinomadura rubteroloni sp. nov. and Actinomadura macrotermitis sp. nov., isolated from the gut of fungus growing-termite Macrotermes natalensis.</title>
        <authorList>
            <person name="Benndorf R."/>
            <person name="Martin K."/>
            <person name="Kuefner M."/>
            <person name="De Beer W."/>
            <person name="Kaster A.-K."/>
            <person name="Vollmers J."/>
            <person name="Poulsen M."/>
            <person name="Beemelmanns C."/>
        </authorList>
    </citation>
    <scope>NUCLEOTIDE SEQUENCE [LARGE SCALE GENOMIC DNA]</scope>
    <source>
        <strain evidence="2 3">RB68</strain>
    </source>
</reference>
<sequence>MTGSPAPVVVICVGCVGTRTDPAGGPCLRCRGTAIDPNPTDLAPPGPGPAENGDLPMPDTATFTGPLRTDASDGRQATSRYGEYLKQHVELFEDDFESVPITGDAVRFAVAAWQVACGPIMSPSYVQWDEPRLQSVHCVRSQWDGSLLARAALAVPPPAPLAYRRLPGRWNGWEHDRFTDRYWEPLGERLVDRPTLLTTATVVLPFTAEELPAPVTAHKVTPLPRSGEAMLTHDAKAAVTALVGLINRQLAPLIQALNEPSRGAW</sequence>
<dbReference type="Proteomes" id="UP000487268">
    <property type="component" value="Unassembled WGS sequence"/>
</dbReference>
<keyword evidence="3" id="KW-1185">Reference proteome</keyword>
<evidence type="ECO:0000313" key="3">
    <source>
        <dbReference type="Proteomes" id="UP000487268"/>
    </source>
</evidence>
<dbReference type="AlphaFoldDB" id="A0A7K0C293"/>
<evidence type="ECO:0000256" key="1">
    <source>
        <dbReference type="SAM" id="MobiDB-lite"/>
    </source>
</evidence>
<dbReference type="EMBL" id="WEGH01000003">
    <property type="protein sequence ID" value="MQY07242.1"/>
    <property type="molecule type" value="Genomic_DNA"/>
</dbReference>
<organism evidence="2 3">
    <name type="scientific">Actinomadura macrotermitis</name>
    <dbReference type="NCBI Taxonomy" id="2585200"/>
    <lineage>
        <taxon>Bacteria</taxon>
        <taxon>Bacillati</taxon>
        <taxon>Actinomycetota</taxon>
        <taxon>Actinomycetes</taxon>
        <taxon>Streptosporangiales</taxon>
        <taxon>Thermomonosporaceae</taxon>
        <taxon>Actinomadura</taxon>
    </lineage>
</organism>
<feature type="region of interest" description="Disordered" evidence="1">
    <location>
        <begin position="35"/>
        <end position="75"/>
    </location>
</feature>
<protein>
    <submittedName>
        <fullName evidence="2">Uncharacterized protein</fullName>
    </submittedName>
</protein>
<proteinExistence type="predicted"/>
<name>A0A7K0C293_9ACTN</name>
<comment type="caution">
    <text evidence="2">The sequence shown here is derived from an EMBL/GenBank/DDBJ whole genome shotgun (WGS) entry which is preliminary data.</text>
</comment>
<gene>
    <name evidence="2" type="ORF">ACRB68_53420</name>
</gene>